<feature type="transmembrane region" description="Helical" evidence="9">
    <location>
        <begin position="183"/>
        <end position="202"/>
    </location>
</feature>
<keyword evidence="9" id="KW-0552">Olfaction</keyword>
<reference evidence="11 12" key="1">
    <citation type="journal article" date="2008" name="Nature">
        <title>Genome analysis of the platypus reveals unique signatures of evolution.</title>
        <authorList>
            <person name="Warren W.C."/>
            <person name="Hillier L.W."/>
            <person name="Marshall Graves J.A."/>
            <person name="Birney E."/>
            <person name="Ponting C.P."/>
            <person name="Grutzner F."/>
            <person name="Belov K."/>
            <person name="Miller W."/>
            <person name="Clarke L."/>
            <person name="Chinwalla A.T."/>
            <person name="Yang S.P."/>
            <person name="Heger A."/>
            <person name="Locke D.P."/>
            <person name="Miethke P."/>
            <person name="Waters P.D."/>
            <person name="Veyrunes F."/>
            <person name="Fulton L."/>
            <person name="Fulton B."/>
            <person name="Graves T."/>
            <person name="Wallis J."/>
            <person name="Puente X.S."/>
            <person name="Lopez-Otin C."/>
            <person name="Ordonez G.R."/>
            <person name="Eichler E.E."/>
            <person name="Chen L."/>
            <person name="Cheng Z."/>
            <person name="Deakin J.E."/>
            <person name="Alsop A."/>
            <person name="Thompson K."/>
            <person name="Kirby P."/>
            <person name="Papenfuss A.T."/>
            <person name="Wakefield M.J."/>
            <person name="Olender T."/>
            <person name="Lancet D."/>
            <person name="Huttley G.A."/>
            <person name="Smit A.F."/>
            <person name="Pask A."/>
            <person name="Temple-Smith P."/>
            <person name="Batzer M.A."/>
            <person name="Walker J.A."/>
            <person name="Konkel M.K."/>
            <person name="Harris R.S."/>
            <person name="Whittington C.M."/>
            <person name="Wong E.S."/>
            <person name="Gemmell N.J."/>
            <person name="Buschiazzo E."/>
            <person name="Vargas Jentzsch I.M."/>
            <person name="Merkel A."/>
            <person name="Schmitz J."/>
            <person name="Zemann A."/>
            <person name="Churakov G."/>
            <person name="Kriegs J.O."/>
            <person name="Brosius J."/>
            <person name="Murchison E.P."/>
            <person name="Sachidanandam R."/>
            <person name="Smith C."/>
            <person name="Hannon G.J."/>
            <person name="Tsend-Ayush E."/>
            <person name="McMillan D."/>
            <person name="Attenborough R."/>
            <person name="Rens W."/>
            <person name="Ferguson-Smith M."/>
            <person name="Lefevre C.M."/>
            <person name="Sharp J.A."/>
            <person name="Nicholas K.R."/>
            <person name="Ray D.A."/>
            <person name="Kube M."/>
            <person name="Reinhardt R."/>
            <person name="Pringle T.H."/>
            <person name="Taylor J."/>
            <person name="Jones R.C."/>
            <person name="Nixon B."/>
            <person name="Dacheux J.L."/>
            <person name="Niwa H."/>
            <person name="Sekita Y."/>
            <person name="Huang X."/>
            <person name="Stark A."/>
            <person name="Kheradpour P."/>
            <person name="Kellis M."/>
            <person name="Flicek P."/>
            <person name="Chen Y."/>
            <person name="Webber C."/>
            <person name="Hardison R."/>
            <person name="Nelson J."/>
            <person name="Hallsworth-Pepin K."/>
            <person name="Delehaunty K."/>
            <person name="Markovic C."/>
            <person name="Minx P."/>
            <person name="Feng Y."/>
            <person name="Kremitzki C."/>
            <person name="Mitreva M."/>
            <person name="Glasscock J."/>
            <person name="Wylie T."/>
            <person name="Wohldmann P."/>
            <person name="Thiru P."/>
            <person name="Nhan M.N."/>
            <person name="Pohl C.S."/>
            <person name="Smith S.M."/>
            <person name="Hou S."/>
            <person name="Nefedov M."/>
            <person name="de Jong P.J."/>
            <person name="Renfree M.B."/>
            <person name="Mardis E.R."/>
            <person name="Wilson R.K."/>
        </authorList>
    </citation>
    <scope>NUCLEOTIDE SEQUENCE [LARGE SCALE GENOMIC DNA]</scope>
    <source>
        <strain evidence="11 12">Glennie</strain>
    </source>
</reference>
<feature type="domain" description="G-protein coupled receptors family 1 profile" evidence="10">
    <location>
        <begin position="27"/>
        <end position="274"/>
    </location>
</feature>
<evidence type="ECO:0000256" key="5">
    <source>
        <dbReference type="ARBA" id="ARBA00023136"/>
    </source>
</evidence>
<comment type="subcellular location">
    <subcellularLocation>
        <location evidence="9">Cell membrane</location>
        <topology evidence="9">Multi-pass membrane protein</topology>
    </subcellularLocation>
    <subcellularLocation>
        <location evidence="1">Membrane</location>
        <topology evidence="1">Multi-pass membrane protein</topology>
    </subcellularLocation>
</comment>
<keyword evidence="7 8" id="KW-0807">Transducer</keyword>
<comment type="similarity">
    <text evidence="8">Belongs to the G-protein coupled receptor 1 family.</text>
</comment>
<dbReference type="InterPro" id="IPR000276">
    <property type="entry name" value="GPCR_Rhodpsn"/>
</dbReference>
<gene>
    <name evidence="11" type="primary">LOC100084088</name>
</gene>
<accession>F6U7A7</accession>
<proteinExistence type="inferred from homology"/>
<keyword evidence="2 8" id="KW-0812">Transmembrane</keyword>
<keyword evidence="9" id="KW-0716">Sensory transduction</keyword>
<evidence type="ECO:0000256" key="8">
    <source>
        <dbReference type="RuleBase" id="RU000688"/>
    </source>
</evidence>
<evidence type="ECO:0000313" key="11">
    <source>
        <dbReference type="Ensembl" id="ENSOANP00000016707.3"/>
    </source>
</evidence>
<dbReference type="InterPro" id="IPR000725">
    <property type="entry name" value="Olfact_rcpt"/>
</dbReference>
<protein>
    <recommendedName>
        <fullName evidence="9">Olfactory receptor</fullName>
    </recommendedName>
</protein>
<dbReference type="GO" id="GO:0005886">
    <property type="term" value="C:plasma membrane"/>
    <property type="evidence" value="ECO:0007669"/>
    <property type="project" value="UniProtKB-SubCell"/>
</dbReference>
<dbReference type="CDD" id="cd15414">
    <property type="entry name" value="7tmA_OR5G-like"/>
    <property type="match status" value="1"/>
</dbReference>
<keyword evidence="5 9" id="KW-0472">Membrane</keyword>
<dbReference type="GeneTree" id="ENSGT01140000282552"/>
<feature type="transmembrane region" description="Helical" evidence="9">
    <location>
        <begin position="80"/>
        <end position="105"/>
    </location>
</feature>
<dbReference type="AlphaFoldDB" id="F6U7A7"/>
<feature type="transmembrane region" description="Helical" evidence="9">
    <location>
        <begin position="223"/>
        <end position="245"/>
    </location>
</feature>
<evidence type="ECO:0000256" key="2">
    <source>
        <dbReference type="ARBA" id="ARBA00022692"/>
    </source>
</evidence>
<dbReference type="InParanoid" id="F6U7A7"/>
<dbReference type="InterPro" id="IPR017452">
    <property type="entry name" value="GPCR_Rhodpsn_7TM"/>
</dbReference>
<evidence type="ECO:0000256" key="7">
    <source>
        <dbReference type="ARBA" id="ARBA00023224"/>
    </source>
</evidence>
<evidence type="ECO:0000259" key="10">
    <source>
        <dbReference type="PROSITE" id="PS50262"/>
    </source>
</evidence>
<evidence type="ECO:0000256" key="4">
    <source>
        <dbReference type="ARBA" id="ARBA00023040"/>
    </source>
</evidence>
<dbReference type="GO" id="GO:0004930">
    <property type="term" value="F:G protein-coupled receptor activity"/>
    <property type="evidence" value="ECO:0007669"/>
    <property type="project" value="UniProtKB-KW"/>
</dbReference>
<dbReference type="Ensembl" id="ENSOANT00000016710.3">
    <property type="protein sequence ID" value="ENSOANP00000016707.3"/>
    <property type="gene ID" value="ENSOANG00000010542.3"/>
</dbReference>
<dbReference type="OMA" id="RTLCHIF"/>
<dbReference type="Gene3D" id="1.20.1070.10">
    <property type="entry name" value="Rhodopsin 7-helix transmembrane proteins"/>
    <property type="match status" value="1"/>
</dbReference>
<feature type="transmembrane region" description="Helical" evidence="9">
    <location>
        <begin position="12"/>
        <end position="35"/>
    </location>
</feature>
<keyword evidence="6 8" id="KW-0675">Receptor</keyword>
<dbReference type="eggNOG" id="ENOG502RF13">
    <property type="taxonomic scope" value="Eukaryota"/>
</dbReference>
<dbReference type="STRING" id="9258.ENSOANP00000016707"/>
<dbReference type="FunFam" id="1.20.1070.10:FF:000003">
    <property type="entry name" value="Olfactory receptor"/>
    <property type="match status" value="1"/>
</dbReference>
<dbReference type="PROSITE" id="PS50262">
    <property type="entry name" value="G_PROTEIN_RECEP_F1_2"/>
    <property type="match status" value="1"/>
</dbReference>
<keyword evidence="9" id="KW-1003">Cell membrane</keyword>
<evidence type="ECO:0000256" key="6">
    <source>
        <dbReference type="ARBA" id="ARBA00023170"/>
    </source>
</evidence>
<dbReference type="Proteomes" id="UP000002279">
    <property type="component" value="Chromosome 3"/>
</dbReference>
<dbReference type="Pfam" id="PF13853">
    <property type="entry name" value="7tm_4"/>
    <property type="match status" value="1"/>
</dbReference>
<feature type="transmembrane region" description="Helical" evidence="9">
    <location>
        <begin position="47"/>
        <end position="68"/>
    </location>
</feature>
<reference evidence="11" key="3">
    <citation type="submission" date="2025-09" db="UniProtKB">
        <authorList>
            <consortium name="Ensembl"/>
        </authorList>
    </citation>
    <scope>IDENTIFICATION</scope>
    <source>
        <strain evidence="11">Glennie</strain>
    </source>
</reference>
<dbReference type="PRINTS" id="PR00237">
    <property type="entry name" value="GPCRRHODOPSN"/>
</dbReference>
<feature type="transmembrane region" description="Helical" evidence="9">
    <location>
        <begin position="257"/>
        <end position="276"/>
    </location>
</feature>
<evidence type="ECO:0000256" key="9">
    <source>
        <dbReference type="RuleBase" id="RU363047"/>
    </source>
</evidence>
<dbReference type="GO" id="GO:0004984">
    <property type="term" value="F:olfactory receptor activity"/>
    <property type="evidence" value="ECO:0000318"/>
    <property type="project" value="GO_Central"/>
</dbReference>
<keyword evidence="4 8" id="KW-0297">G-protein coupled receptor</keyword>
<sequence>MGLTDGPGHQIPLSILFLMIYGMTLVGNLGIITLIGMDSRLQTPMYFFLSHLSFVDLCYSSVVAPKLLEILFTEKKAISFLGCAAQMWFFGILVATECFLLAAMACDRYVAICSPLVYTIIMSPKTCIQLATAPYVIGLVNATIHTTATFGLTFCGSRKINHFFCDIAPLLSLSCSSIQVNEILTLLMASLIGVLSGAVILISYTRIVSAILRIRSVEGRYKVFSTCASHLTSVIIFYGTLFFTYVRPPSQDNADKVASVFYSLVIPMLNPLIYSLRNKEVNNSLRRMIARRRLSTRY</sequence>
<evidence type="ECO:0000256" key="3">
    <source>
        <dbReference type="ARBA" id="ARBA00022989"/>
    </source>
</evidence>
<organism evidence="11 12">
    <name type="scientific">Ornithorhynchus anatinus</name>
    <name type="common">Duckbill platypus</name>
    <dbReference type="NCBI Taxonomy" id="9258"/>
    <lineage>
        <taxon>Eukaryota</taxon>
        <taxon>Metazoa</taxon>
        <taxon>Chordata</taxon>
        <taxon>Craniata</taxon>
        <taxon>Vertebrata</taxon>
        <taxon>Euteleostomi</taxon>
        <taxon>Mammalia</taxon>
        <taxon>Monotremata</taxon>
        <taxon>Ornithorhynchidae</taxon>
        <taxon>Ornithorhynchus</taxon>
    </lineage>
</organism>
<evidence type="ECO:0000313" key="12">
    <source>
        <dbReference type="Proteomes" id="UP000002279"/>
    </source>
</evidence>
<reference evidence="11" key="2">
    <citation type="submission" date="2025-08" db="UniProtKB">
        <authorList>
            <consortium name="Ensembl"/>
        </authorList>
    </citation>
    <scope>IDENTIFICATION</scope>
    <source>
        <strain evidence="11">Glennie</strain>
    </source>
</reference>
<dbReference type="SUPFAM" id="SSF81321">
    <property type="entry name" value="Family A G protein-coupled receptor-like"/>
    <property type="match status" value="1"/>
</dbReference>
<evidence type="ECO:0000256" key="1">
    <source>
        <dbReference type="ARBA" id="ARBA00004141"/>
    </source>
</evidence>
<keyword evidence="12" id="KW-1185">Reference proteome</keyword>
<dbReference type="HOGENOM" id="CLU_012526_5_5_1"/>
<dbReference type="PROSITE" id="PS00237">
    <property type="entry name" value="G_PROTEIN_RECEP_F1_1"/>
    <property type="match status" value="1"/>
</dbReference>
<dbReference type="PANTHER" id="PTHR48018">
    <property type="entry name" value="OLFACTORY RECEPTOR"/>
    <property type="match status" value="1"/>
</dbReference>
<dbReference type="GO" id="GO:0005549">
    <property type="term" value="F:odorant binding"/>
    <property type="evidence" value="ECO:0000318"/>
    <property type="project" value="GO_Central"/>
</dbReference>
<name>F6U7A7_ORNAN</name>
<keyword evidence="3 9" id="KW-1133">Transmembrane helix</keyword>
<dbReference type="PRINTS" id="PR00245">
    <property type="entry name" value="OLFACTORYR"/>
</dbReference>